<reference evidence="8" key="1">
    <citation type="submission" date="2020-11" db="EMBL/GenBank/DDBJ databases">
        <authorList>
            <consortium name="DOE Joint Genome Institute"/>
            <person name="Ahrendt S."/>
            <person name="Riley R."/>
            <person name="Andreopoulos W."/>
            <person name="Labutti K."/>
            <person name="Pangilinan J."/>
            <person name="Ruiz-Duenas F.J."/>
            <person name="Barrasa J.M."/>
            <person name="Sanchez-Garcia M."/>
            <person name="Camarero S."/>
            <person name="Miyauchi S."/>
            <person name="Serrano A."/>
            <person name="Linde D."/>
            <person name="Babiker R."/>
            <person name="Drula E."/>
            <person name="Ayuso-Fernandez I."/>
            <person name="Pacheco R."/>
            <person name="Padilla G."/>
            <person name="Ferreira P."/>
            <person name="Barriuso J."/>
            <person name="Kellner H."/>
            <person name="Castanera R."/>
            <person name="Alfaro M."/>
            <person name="Ramirez L."/>
            <person name="Pisabarro A.G."/>
            <person name="Kuo A."/>
            <person name="Tritt A."/>
            <person name="Lipzen A."/>
            <person name="He G."/>
            <person name="Yan M."/>
            <person name="Ng V."/>
            <person name="Cullen D."/>
            <person name="Martin F."/>
            <person name="Rosso M.-N."/>
            <person name="Henrissat B."/>
            <person name="Hibbett D."/>
            <person name="Martinez A.T."/>
            <person name="Grigoriev I.V."/>
        </authorList>
    </citation>
    <scope>NUCLEOTIDE SEQUENCE</scope>
    <source>
        <strain evidence="8">AH 40177</strain>
    </source>
</reference>
<keyword evidence="7" id="KW-0732">Signal</keyword>
<evidence type="ECO:0000256" key="7">
    <source>
        <dbReference type="SAM" id="SignalP"/>
    </source>
</evidence>
<dbReference type="GO" id="GO:0006338">
    <property type="term" value="P:chromatin remodeling"/>
    <property type="evidence" value="ECO:0007669"/>
    <property type="project" value="InterPro"/>
</dbReference>
<dbReference type="PANTHER" id="PTHR10019">
    <property type="entry name" value="SNF5"/>
    <property type="match status" value="1"/>
</dbReference>
<feature type="compositionally biased region" description="Low complexity" evidence="6">
    <location>
        <begin position="590"/>
        <end position="604"/>
    </location>
</feature>
<feature type="compositionally biased region" description="Basic and acidic residues" evidence="6">
    <location>
        <begin position="628"/>
        <end position="647"/>
    </location>
</feature>
<keyword evidence="3" id="KW-0805">Transcription regulation</keyword>
<evidence type="ECO:0000256" key="1">
    <source>
        <dbReference type="ARBA" id="ARBA00004123"/>
    </source>
</evidence>
<feature type="signal peptide" evidence="7">
    <location>
        <begin position="1"/>
        <end position="20"/>
    </location>
</feature>
<keyword evidence="9" id="KW-1185">Reference proteome</keyword>
<comment type="subcellular location">
    <subcellularLocation>
        <location evidence="1">Nucleus</location>
    </subcellularLocation>
</comment>
<dbReference type="Pfam" id="PF04855">
    <property type="entry name" value="SNF5"/>
    <property type="match status" value="1"/>
</dbReference>
<evidence type="ECO:0008006" key="10">
    <source>
        <dbReference type="Google" id="ProtNLM"/>
    </source>
</evidence>
<feature type="compositionally biased region" description="Low complexity" evidence="6">
    <location>
        <begin position="536"/>
        <end position="557"/>
    </location>
</feature>
<evidence type="ECO:0000256" key="5">
    <source>
        <dbReference type="ARBA" id="ARBA00023242"/>
    </source>
</evidence>
<protein>
    <recommendedName>
        <fullName evidence="10">SNF5-domain-containing protein</fullName>
    </recommendedName>
</protein>
<dbReference type="GO" id="GO:0008270">
    <property type="term" value="F:zinc ion binding"/>
    <property type="evidence" value="ECO:0007669"/>
    <property type="project" value="InterPro"/>
</dbReference>
<feature type="compositionally biased region" description="Basic and acidic residues" evidence="6">
    <location>
        <begin position="515"/>
        <end position="527"/>
    </location>
</feature>
<feature type="compositionally biased region" description="Polar residues" evidence="6">
    <location>
        <begin position="651"/>
        <end position="665"/>
    </location>
</feature>
<feature type="compositionally biased region" description="Basic residues" evidence="6">
    <location>
        <begin position="286"/>
        <end position="297"/>
    </location>
</feature>
<feature type="compositionally biased region" description="Polar residues" evidence="6">
    <location>
        <begin position="610"/>
        <end position="627"/>
    </location>
</feature>
<gene>
    <name evidence="8" type="ORF">BDP27DRAFT_16591</name>
</gene>
<evidence type="ECO:0000256" key="6">
    <source>
        <dbReference type="SAM" id="MobiDB-lite"/>
    </source>
</evidence>
<keyword evidence="4" id="KW-0804">Transcription</keyword>
<evidence type="ECO:0000313" key="9">
    <source>
        <dbReference type="Proteomes" id="UP000772434"/>
    </source>
</evidence>
<accession>A0A9P5UH45</accession>
<evidence type="ECO:0000256" key="4">
    <source>
        <dbReference type="ARBA" id="ARBA00023163"/>
    </source>
</evidence>
<keyword evidence="5" id="KW-0539">Nucleus</keyword>
<dbReference type="InterPro" id="IPR006939">
    <property type="entry name" value="SNF5"/>
</dbReference>
<dbReference type="Proteomes" id="UP000772434">
    <property type="component" value="Unassembled WGS sequence"/>
</dbReference>
<evidence type="ECO:0000256" key="3">
    <source>
        <dbReference type="ARBA" id="ARBA00023015"/>
    </source>
</evidence>
<organism evidence="8 9">
    <name type="scientific">Rhodocollybia butyracea</name>
    <dbReference type="NCBI Taxonomy" id="206335"/>
    <lineage>
        <taxon>Eukaryota</taxon>
        <taxon>Fungi</taxon>
        <taxon>Dikarya</taxon>
        <taxon>Basidiomycota</taxon>
        <taxon>Agaricomycotina</taxon>
        <taxon>Agaricomycetes</taxon>
        <taxon>Agaricomycetidae</taxon>
        <taxon>Agaricales</taxon>
        <taxon>Marasmiineae</taxon>
        <taxon>Omphalotaceae</taxon>
        <taxon>Rhodocollybia</taxon>
    </lineage>
</organism>
<dbReference type="GO" id="GO:0000228">
    <property type="term" value="C:nuclear chromosome"/>
    <property type="evidence" value="ECO:0007669"/>
    <property type="project" value="InterPro"/>
</dbReference>
<dbReference type="GO" id="GO:0006355">
    <property type="term" value="P:regulation of DNA-templated transcription"/>
    <property type="evidence" value="ECO:0007669"/>
    <property type="project" value="InterPro"/>
</dbReference>
<comment type="similarity">
    <text evidence="2">Belongs to the SNF5 family.</text>
</comment>
<sequence>MVLFFRYLLLFVVDPNLIDPVVTPEIFAQSIVEDYQLAPSYHSTIVRNIQEQLADYKAHSALYDGEGGEYLGDDNDPSLIEKGILHAGEAMWWESWRKRLRTEFGFVRTGKDSLKSTHKRKVKQELDADVENITEPPSLLEEKSMALNEFEVDEDKMAEDMRIVIKLDIIVGSMKLDDQFEWDIDNVKASPEHFAEVYTQDLGLSGEFRTAIAHSIREQIQTYQKSLFLVGRPSDGSTIQDEELRSAFLPSLVEGARAMDQVQSFTPLLNYLSDGEIEKERDKDITRRRKRNTRGRRGVNLPDREPIKTYRTPALGFPELDAATLALAAAANAPVSRRAAAAAASLTIANMVASENGTPLTPLTLPAAPQPAAVAAIAREKKVKGLFKAPPVPPSVIRPRAKVAAPTPSTAADVSSLPAPLENDPLPSISTPDNRARSRRNKDLELREAKEKEFADGQHANYIDGVWHCSNCGCPESIAVGRRKGPLGDKSQCGECGIYWHRHRRPRPCTYNTDPDYHTDAKPEKTLKSGSKRKGAAAALRAQGSTVSTPAADDSSAPPTPARDRKKDGSEAPSRQSPPPSRLEEDRTMSPISSASSASEPPLSQRLKKTNGSTPAPRRSNSPSQDSKLADVQESKNSKDSELKDLPRSTPPRSTVQSPPGSPTKTWPPHWLTNAMQSTQGKYPNDKFEVVLRKVGEGGSPEWRIKCVDCPGKLYKPGPEETLSNFEVHLNRNKQHRQRVDDRIGK</sequence>
<feature type="region of interest" description="Disordered" evidence="6">
    <location>
        <begin position="401"/>
        <end position="441"/>
    </location>
</feature>
<evidence type="ECO:0000313" key="8">
    <source>
        <dbReference type="EMBL" id="KAF9078558.1"/>
    </source>
</evidence>
<feature type="region of interest" description="Disordered" evidence="6">
    <location>
        <begin position="505"/>
        <end position="682"/>
    </location>
</feature>
<evidence type="ECO:0000256" key="2">
    <source>
        <dbReference type="ARBA" id="ARBA00010239"/>
    </source>
</evidence>
<dbReference type="InterPro" id="IPR013088">
    <property type="entry name" value="Znf_NHR/GATA"/>
</dbReference>
<proteinExistence type="inferred from homology"/>
<dbReference type="EMBL" id="JADNRY010000001">
    <property type="protein sequence ID" value="KAF9078558.1"/>
    <property type="molecule type" value="Genomic_DNA"/>
</dbReference>
<feature type="chain" id="PRO_5040121132" description="SNF5-domain-containing protein" evidence="7">
    <location>
        <begin position="21"/>
        <end position="746"/>
    </location>
</feature>
<dbReference type="AlphaFoldDB" id="A0A9P5UH45"/>
<dbReference type="Gene3D" id="3.30.50.10">
    <property type="entry name" value="Erythroid Transcription Factor GATA-1, subunit A"/>
    <property type="match status" value="1"/>
</dbReference>
<name>A0A9P5UH45_9AGAR</name>
<comment type="caution">
    <text evidence="8">The sequence shown here is derived from an EMBL/GenBank/DDBJ whole genome shotgun (WGS) entry which is preliminary data.</text>
</comment>
<dbReference type="OrthoDB" id="515064at2759"/>
<feature type="region of interest" description="Disordered" evidence="6">
    <location>
        <begin position="282"/>
        <end position="304"/>
    </location>
</feature>